<name>A0A7C8JA17_ORBOL</name>
<dbReference type="Proteomes" id="UP000475325">
    <property type="component" value="Unassembled WGS sequence"/>
</dbReference>
<dbReference type="AlphaFoldDB" id="A0A7C8JA17"/>
<reference evidence="1 2" key="1">
    <citation type="submission" date="2019-06" db="EMBL/GenBank/DDBJ databases">
        <authorList>
            <person name="Palmer J.M."/>
        </authorList>
    </citation>
    <scope>NUCLEOTIDE SEQUENCE [LARGE SCALE GENOMIC DNA]</scope>
    <source>
        <strain evidence="1 2">TWF102</strain>
    </source>
</reference>
<protein>
    <recommendedName>
        <fullName evidence="3">F-box domain-containing protein</fullName>
    </recommendedName>
</protein>
<dbReference type="PANTHER" id="PTHR42085">
    <property type="entry name" value="F-BOX DOMAIN-CONTAINING PROTEIN"/>
    <property type="match status" value="1"/>
</dbReference>
<dbReference type="PANTHER" id="PTHR42085:SF2">
    <property type="entry name" value="F-BOX DOMAIN-CONTAINING PROTEIN"/>
    <property type="match status" value="1"/>
</dbReference>
<evidence type="ECO:0008006" key="3">
    <source>
        <dbReference type="Google" id="ProtNLM"/>
    </source>
</evidence>
<comment type="caution">
    <text evidence="1">The sequence shown here is derived from an EMBL/GenBank/DDBJ whole genome shotgun (WGS) entry which is preliminary data.</text>
</comment>
<dbReference type="InterPro" id="IPR038883">
    <property type="entry name" value="AN11006-like"/>
</dbReference>
<accession>A0A7C8JA17</accession>
<organism evidence="1 2">
    <name type="scientific">Orbilia oligospora</name>
    <name type="common">Nematode-trapping fungus</name>
    <name type="synonym">Arthrobotrys oligospora</name>
    <dbReference type="NCBI Taxonomy" id="2813651"/>
    <lineage>
        <taxon>Eukaryota</taxon>
        <taxon>Fungi</taxon>
        <taxon>Dikarya</taxon>
        <taxon>Ascomycota</taxon>
        <taxon>Pezizomycotina</taxon>
        <taxon>Orbiliomycetes</taxon>
        <taxon>Orbiliales</taxon>
        <taxon>Orbiliaceae</taxon>
        <taxon>Orbilia</taxon>
    </lineage>
</organism>
<evidence type="ECO:0000313" key="2">
    <source>
        <dbReference type="Proteomes" id="UP000475325"/>
    </source>
</evidence>
<dbReference type="EMBL" id="WIQW01000037">
    <property type="protein sequence ID" value="KAF3096409.1"/>
    <property type="molecule type" value="Genomic_DNA"/>
</dbReference>
<gene>
    <name evidence="1" type="ORF">TWF102_006680</name>
</gene>
<sequence>MTKTAVSTMWKLFTGPGPFPFLSLPREIRDEIYTHLLIFDSEPLPLESAEAFGKPAQAYSPFGEWRRRVQPIFENFPKVDLSIFRVSRQIHEEASAIFYGKNIFPIRVLVDGGHVSRGPTIYDYYIRGRYMAPWEDLIYSNSELEPVGKFGLEIGRLAVERGGSTDNQPRQVDIYLGQCYRHNIRHIRLEVIDIDFVRYSLGPPHHGTNLAQSNLDIRTQFMPLALRLRPLLVDRTNELRIDIRITSSTLDSLCNSDPAVWANIAGLNPLPSGAASIYQQMIRLVGPFLWLPAKIKIWTPLEASPGFSGLRGHTQDVIEDCIRTINDPTNAENVFRQVELREGCCFKRIKGLLKTSFTEPARDSPPIRRG</sequence>
<proteinExistence type="predicted"/>
<evidence type="ECO:0000313" key="1">
    <source>
        <dbReference type="EMBL" id="KAF3096409.1"/>
    </source>
</evidence>